<accession>A0A098VPR3</accession>
<feature type="non-terminal residue" evidence="1">
    <location>
        <position position="161"/>
    </location>
</feature>
<dbReference type="RefSeq" id="XP_013237483.1">
    <property type="nucleotide sequence ID" value="XM_013382029.1"/>
</dbReference>
<dbReference type="Proteomes" id="UP000029725">
    <property type="component" value="Unassembled WGS sequence"/>
</dbReference>
<keyword evidence="2" id="KW-1185">Reference proteome</keyword>
<organism evidence="1 2">
    <name type="scientific">Mitosporidium daphniae</name>
    <dbReference type="NCBI Taxonomy" id="1485682"/>
    <lineage>
        <taxon>Eukaryota</taxon>
        <taxon>Fungi</taxon>
        <taxon>Fungi incertae sedis</taxon>
        <taxon>Microsporidia</taxon>
        <taxon>Mitosporidium</taxon>
    </lineage>
</organism>
<name>A0A098VPR3_9MICR</name>
<protein>
    <submittedName>
        <fullName evidence="1">Uncharacterized protein</fullName>
    </submittedName>
</protein>
<proteinExistence type="predicted"/>
<dbReference type="HOGENOM" id="CLU_1644127_0_0_1"/>
<comment type="caution">
    <text evidence="1">The sequence shown here is derived from an EMBL/GenBank/DDBJ whole genome shotgun (WGS) entry which is preliminary data.</text>
</comment>
<dbReference type="AlphaFoldDB" id="A0A098VPR3"/>
<reference evidence="1 2" key="1">
    <citation type="submission" date="2014-04" db="EMBL/GenBank/DDBJ databases">
        <title>A new species of microsporidia sheds light on the evolution of extreme parasitism.</title>
        <authorList>
            <person name="Haag K.L."/>
            <person name="James T.Y."/>
            <person name="Larsson R."/>
            <person name="Schaer T.M."/>
            <person name="Refardt D."/>
            <person name="Pombert J.-F."/>
            <person name="Ebert D."/>
        </authorList>
    </citation>
    <scope>NUCLEOTIDE SEQUENCE [LARGE SCALE GENOMIC DNA]</scope>
    <source>
        <strain evidence="1 2">UGP3</strain>
        <tissue evidence="1">Spores</tissue>
    </source>
</reference>
<sequence>MKMTNNLEMYSIKYFGEDNVKHRLSKFNASIYNSSSEEANNTSVSFLVVEFQKDGLFVQLEFDPKYNKLKTEEGFLIIKKYEKIVDTLDTFIKPQPAQSSKQANDWIEYTNALASFMEQYFNGDVLERYISDVNLSLRLNRENISVSNFNSNKGSLKSIDT</sequence>
<evidence type="ECO:0000313" key="2">
    <source>
        <dbReference type="Proteomes" id="UP000029725"/>
    </source>
</evidence>
<dbReference type="EMBL" id="JMKJ01000420">
    <property type="protein sequence ID" value="KGG51047.1"/>
    <property type="molecule type" value="Genomic_DNA"/>
</dbReference>
<dbReference type="VEuPathDB" id="MicrosporidiaDB:DI09_483p10"/>
<evidence type="ECO:0000313" key="1">
    <source>
        <dbReference type="EMBL" id="KGG51047.1"/>
    </source>
</evidence>
<dbReference type="GeneID" id="25260091"/>
<gene>
    <name evidence="1" type="ORF">DI09_483p10</name>
</gene>